<dbReference type="AlphaFoldDB" id="A0A0E9PSW4"/>
<accession>A0A0E9PSW4</accession>
<protein>
    <submittedName>
        <fullName evidence="1">Uncharacterized protein</fullName>
    </submittedName>
</protein>
<reference evidence="1" key="1">
    <citation type="submission" date="2014-11" db="EMBL/GenBank/DDBJ databases">
        <authorList>
            <person name="Amaro Gonzalez C."/>
        </authorList>
    </citation>
    <scope>NUCLEOTIDE SEQUENCE</scope>
</reference>
<organism evidence="1">
    <name type="scientific">Anguilla anguilla</name>
    <name type="common">European freshwater eel</name>
    <name type="synonym">Muraena anguilla</name>
    <dbReference type="NCBI Taxonomy" id="7936"/>
    <lineage>
        <taxon>Eukaryota</taxon>
        <taxon>Metazoa</taxon>
        <taxon>Chordata</taxon>
        <taxon>Craniata</taxon>
        <taxon>Vertebrata</taxon>
        <taxon>Euteleostomi</taxon>
        <taxon>Actinopterygii</taxon>
        <taxon>Neopterygii</taxon>
        <taxon>Teleostei</taxon>
        <taxon>Anguilliformes</taxon>
        <taxon>Anguillidae</taxon>
        <taxon>Anguilla</taxon>
    </lineage>
</organism>
<name>A0A0E9PSW4_ANGAN</name>
<proteinExistence type="predicted"/>
<reference evidence="1" key="2">
    <citation type="journal article" date="2015" name="Fish Shellfish Immunol.">
        <title>Early steps in the European eel (Anguilla anguilla)-Vibrio vulnificus interaction in the gills: Role of the RtxA13 toxin.</title>
        <authorList>
            <person name="Callol A."/>
            <person name="Pajuelo D."/>
            <person name="Ebbesson L."/>
            <person name="Teles M."/>
            <person name="MacKenzie S."/>
            <person name="Amaro C."/>
        </authorList>
    </citation>
    <scope>NUCLEOTIDE SEQUENCE</scope>
</reference>
<evidence type="ECO:0000313" key="1">
    <source>
        <dbReference type="EMBL" id="JAH07190.1"/>
    </source>
</evidence>
<dbReference type="EMBL" id="GBXM01101387">
    <property type="protein sequence ID" value="JAH07190.1"/>
    <property type="molecule type" value="Transcribed_RNA"/>
</dbReference>
<sequence>MRMALDVSWTESCRMVRYSSLQTMYERFRLLIIAWLQPHLQHLLLQS</sequence>